<organism evidence="4">
    <name type="scientific">Spathaspora passalidarum (strain NRRL Y-27907 / 11-Y1)</name>
    <dbReference type="NCBI Taxonomy" id="619300"/>
    <lineage>
        <taxon>Eukaryota</taxon>
        <taxon>Fungi</taxon>
        <taxon>Dikarya</taxon>
        <taxon>Ascomycota</taxon>
        <taxon>Saccharomycotina</taxon>
        <taxon>Pichiomycetes</taxon>
        <taxon>Debaryomycetaceae</taxon>
        <taxon>Spathaspora</taxon>
    </lineage>
</organism>
<dbReference type="AlphaFoldDB" id="G3ASP5"/>
<dbReference type="HOGENOM" id="CLU_1587513_0_0_1"/>
<feature type="region of interest" description="Disordered" evidence="1">
    <location>
        <begin position="130"/>
        <end position="168"/>
    </location>
</feature>
<evidence type="ECO:0000256" key="1">
    <source>
        <dbReference type="SAM" id="MobiDB-lite"/>
    </source>
</evidence>
<dbReference type="PANTHER" id="PTHR40018:SF1">
    <property type="entry name" value="[PSI+] INDUCTION PROTEIN 2"/>
    <property type="match status" value="1"/>
</dbReference>
<feature type="compositionally biased region" description="Basic and acidic residues" evidence="1">
    <location>
        <begin position="154"/>
        <end position="168"/>
    </location>
</feature>
<keyword evidence="2" id="KW-0812">Transmembrane</keyword>
<evidence type="ECO:0000256" key="2">
    <source>
        <dbReference type="SAM" id="Phobius"/>
    </source>
</evidence>
<accession>G3ASP5</accession>
<sequence length="168" mass="19183">MYLLDIDKRDVFTNAKTTAQAFRSWDTCMANRTCKIVAIVLIVLGGLLVIWVVTTIFQCLFMGAKCIDACCCCCCRNSNKNAYVEKQSDYPNPNMYPPHTQQRYAYQPQPPPNNAYFPTDNYNSNDNNYGGSNYSSSNYNRGYEPVQTNAGRDSPFDDHNKSEYRGYH</sequence>
<proteinExistence type="predicted"/>
<keyword evidence="2" id="KW-1133">Transmembrane helix</keyword>
<dbReference type="InParanoid" id="G3ASP5"/>
<feature type="transmembrane region" description="Helical" evidence="2">
    <location>
        <begin position="36"/>
        <end position="64"/>
    </location>
</feature>
<protein>
    <recommendedName>
        <fullName evidence="5">[PSI+] induction protein 2</fullName>
    </recommendedName>
</protein>
<dbReference type="OMA" id="EALCCCC"/>
<evidence type="ECO:0000313" key="3">
    <source>
        <dbReference type="EMBL" id="EGW30731.1"/>
    </source>
</evidence>
<dbReference type="InterPro" id="IPR037504">
    <property type="entry name" value="PSI_induc_2"/>
</dbReference>
<keyword evidence="2" id="KW-0472">Membrane</keyword>
<dbReference type="Proteomes" id="UP000000709">
    <property type="component" value="Unassembled WGS sequence"/>
</dbReference>
<dbReference type="GeneID" id="18874391"/>
<dbReference type="KEGG" id="spaa:SPAPADRAFT_62589"/>
<evidence type="ECO:0008006" key="5">
    <source>
        <dbReference type="Google" id="ProtNLM"/>
    </source>
</evidence>
<evidence type="ECO:0000313" key="4">
    <source>
        <dbReference type="Proteomes" id="UP000000709"/>
    </source>
</evidence>
<dbReference type="eggNOG" id="ENOG502S5JV">
    <property type="taxonomic scope" value="Eukaryota"/>
</dbReference>
<feature type="compositionally biased region" description="Low complexity" evidence="1">
    <location>
        <begin position="130"/>
        <end position="140"/>
    </location>
</feature>
<dbReference type="EMBL" id="GL996504">
    <property type="protein sequence ID" value="EGW30731.1"/>
    <property type="molecule type" value="Genomic_DNA"/>
</dbReference>
<dbReference type="OrthoDB" id="3980401at2759"/>
<gene>
    <name evidence="3" type="ORF">SPAPADRAFT_62589</name>
</gene>
<feature type="region of interest" description="Disordered" evidence="1">
    <location>
        <begin position="89"/>
        <end position="110"/>
    </location>
</feature>
<dbReference type="RefSeq" id="XP_007376764.1">
    <property type="nucleotide sequence ID" value="XM_007376702.1"/>
</dbReference>
<name>G3ASP5_SPAPN</name>
<dbReference type="GO" id="GO:0005886">
    <property type="term" value="C:plasma membrane"/>
    <property type="evidence" value="ECO:0007669"/>
    <property type="project" value="TreeGrafter"/>
</dbReference>
<reference evidence="3 4" key="1">
    <citation type="journal article" date="2011" name="Proc. Natl. Acad. Sci. U.S.A.">
        <title>Comparative genomics of xylose-fermenting fungi for enhanced biofuel production.</title>
        <authorList>
            <person name="Wohlbach D.J."/>
            <person name="Kuo A."/>
            <person name="Sato T.K."/>
            <person name="Potts K.M."/>
            <person name="Salamov A.A."/>
            <person name="LaButti K.M."/>
            <person name="Sun H."/>
            <person name="Clum A."/>
            <person name="Pangilinan J.L."/>
            <person name="Lindquist E.A."/>
            <person name="Lucas S."/>
            <person name="Lapidus A."/>
            <person name="Jin M."/>
            <person name="Gunawan C."/>
            <person name="Balan V."/>
            <person name="Dale B.E."/>
            <person name="Jeffries T.W."/>
            <person name="Zinkel R."/>
            <person name="Barry K.W."/>
            <person name="Grigoriev I.V."/>
            <person name="Gasch A.P."/>
        </authorList>
    </citation>
    <scope>NUCLEOTIDE SEQUENCE [LARGE SCALE GENOMIC DNA]</scope>
    <source>
        <strain evidence="4">NRRL Y-27907 / 11-Y1</strain>
    </source>
</reference>
<dbReference type="GO" id="GO:0005935">
    <property type="term" value="C:cellular bud neck"/>
    <property type="evidence" value="ECO:0007669"/>
    <property type="project" value="TreeGrafter"/>
</dbReference>
<keyword evidence="4" id="KW-1185">Reference proteome</keyword>
<dbReference type="PANTHER" id="PTHR40018">
    <property type="entry name" value="[PSI+] INDUCTION PROTEIN 2"/>
    <property type="match status" value="1"/>
</dbReference>
<dbReference type="STRING" id="619300.G3ASP5"/>